<feature type="domain" description="UDP-glucose/GDP-mannose dehydrogenase N-terminal" evidence="12">
    <location>
        <begin position="3"/>
        <end position="160"/>
    </location>
</feature>
<dbReference type="InterPro" id="IPR028357">
    <property type="entry name" value="UDPglc_DH_bac"/>
</dbReference>
<feature type="binding site" evidence="10">
    <location>
        <position position="245"/>
    </location>
    <ligand>
        <name>NAD(+)</name>
        <dbReference type="ChEBI" id="CHEBI:57540"/>
    </ligand>
</feature>
<dbReference type="Gene3D" id="3.40.50.720">
    <property type="entry name" value="NAD(P)-binding Rossmann-like Domain"/>
    <property type="match status" value="2"/>
</dbReference>
<organism evidence="13 14">
    <name type="scientific">Streptococcus hillyeri</name>
    <dbReference type="NCBI Taxonomy" id="2282420"/>
    <lineage>
        <taxon>Bacteria</taxon>
        <taxon>Bacillati</taxon>
        <taxon>Bacillota</taxon>
        <taxon>Bacilli</taxon>
        <taxon>Lactobacillales</taxon>
        <taxon>Streptococcaceae</taxon>
        <taxon>Streptococcus</taxon>
    </lineage>
</organism>
<keyword evidence="14" id="KW-1185">Reference proteome</keyword>
<feature type="binding site" evidence="10">
    <location>
        <position position="134"/>
    </location>
    <ligand>
        <name>NAD(+)</name>
        <dbReference type="ChEBI" id="CHEBI:57540"/>
    </ligand>
</feature>
<gene>
    <name evidence="13" type="ORF">EAF07_07680</name>
</gene>
<evidence type="ECO:0000256" key="3">
    <source>
        <dbReference type="ARBA" id="ARBA00012954"/>
    </source>
</evidence>
<dbReference type="GO" id="GO:0000271">
    <property type="term" value="P:polysaccharide biosynthetic process"/>
    <property type="evidence" value="ECO:0007669"/>
    <property type="project" value="InterPro"/>
</dbReference>
<keyword evidence="7" id="KW-0560">Oxidoreductase</keyword>
<comment type="catalytic activity">
    <reaction evidence="6 7">
        <text>UDP-alpha-D-glucose + 2 NAD(+) + H2O = UDP-alpha-D-glucuronate + 2 NADH + 3 H(+)</text>
        <dbReference type="Rhea" id="RHEA:23596"/>
        <dbReference type="ChEBI" id="CHEBI:15377"/>
        <dbReference type="ChEBI" id="CHEBI:15378"/>
        <dbReference type="ChEBI" id="CHEBI:57540"/>
        <dbReference type="ChEBI" id="CHEBI:57945"/>
        <dbReference type="ChEBI" id="CHEBI:58052"/>
        <dbReference type="ChEBI" id="CHEBI:58885"/>
        <dbReference type="EC" id="1.1.1.22"/>
    </reaction>
</comment>
<dbReference type="Pfam" id="PF00984">
    <property type="entry name" value="UDPG_MGDP_dh"/>
    <property type="match status" value="1"/>
</dbReference>
<dbReference type="InterPro" id="IPR036291">
    <property type="entry name" value="NAD(P)-bd_dom_sf"/>
</dbReference>
<proteinExistence type="inferred from homology"/>
<dbReference type="EMBL" id="RCVM01000015">
    <property type="protein sequence ID" value="RLY02439.1"/>
    <property type="molecule type" value="Genomic_DNA"/>
</dbReference>
<keyword evidence="5" id="KW-0972">Capsule biogenesis/degradation</keyword>
<dbReference type="Gene3D" id="1.10.1040.10">
    <property type="entry name" value="N-(1-d-carboxylethyl)-l-norvaline Dehydrogenase, domain 2"/>
    <property type="match status" value="1"/>
</dbReference>
<evidence type="ECO:0000313" key="13">
    <source>
        <dbReference type="EMBL" id="RLY02439.1"/>
    </source>
</evidence>
<evidence type="ECO:0000256" key="6">
    <source>
        <dbReference type="ARBA" id="ARBA00047473"/>
    </source>
</evidence>
<evidence type="ECO:0000256" key="1">
    <source>
        <dbReference type="ARBA" id="ARBA00004701"/>
    </source>
</evidence>
<feature type="binding site" evidence="10">
    <location>
        <position position="35"/>
    </location>
    <ligand>
        <name>NAD(+)</name>
        <dbReference type="ChEBI" id="CHEBI:57540"/>
    </ligand>
</feature>
<feature type="binding site" evidence="10">
    <location>
        <position position="30"/>
    </location>
    <ligand>
        <name>NAD(+)</name>
        <dbReference type="ChEBI" id="CHEBI:57540"/>
    </ligand>
</feature>
<dbReference type="PIRSF" id="PIRSF500134">
    <property type="entry name" value="UDPglc_DH_bac"/>
    <property type="match status" value="1"/>
</dbReference>
<feature type="binding site" evidence="9">
    <location>
        <position position="239"/>
    </location>
    <ligand>
        <name>substrate</name>
    </ligand>
</feature>
<evidence type="ECO:0000313" key="14">
    <source>
        <dbReference type="Proteomes" id="UP000279194"/>
    </source>
</evidence>
<dbReference type="GO" id="GO:0051287">
    <property type="term" value="F:NAD binding"/>
    <property type="evidence" value="ECO:0007669"/>
    <property type="project" value="InterPro"/>
</dbReference>
<feature type="binding site" evidence="9">
    <location>
        <begin position="131"/>
        <end position="134"/>
    </location>
    <ligand>
        <name>substrate</name>
    </ligand>
</feature>
<sequence>MSNILILGAGYVGLSHACVFSSKHKVTLVDNNLEKLELLKNKISPIKEIEIEDILQTTTNIHYTNKIELDNIDYIFICVPTNYTEKGLDTSIVENVVEELQTDIPIIIKSTIPIGFTSTLNRENIVFSPEFLREGQAVNDLLNPSRLIVGTNNKEIGEKVVHLYQTVIENDVPILMMGTKESETVKLFSNTYLAMRVAFFNIIDNYAIKENLNSKDVIEGISYDNRIGNYYNNPSFGFGGYCLPKDTHQTWLETNSDLISNILHENQVIRPSLLKEKIDKILKQDKSKIIGVYNYAMKKDSDNDRESSTYNLVRLLEKDYQIRNKSSKDSLEDFVDAVDLVIANRMTPELIPHKEKVFTRDIFNND</sequence>
<feature type="binding site" evidence="9">
    <location>
        <position position="298"/>
    </location>
    <ligand>
        <name>substrate</name>
    </ligand>
</feature>
<dbReference type="InterPro" id="IPR014026">
    <property type="entry name" value="UDP-Glc/GDP-Man_DH_dimer"/>
</dbReference>
<dbReference type="RefSeq" id="WP_121835996.1">
    <property type="nucleotide sequence ID" value="NZ_CP163513.1"/>
</dbReference>
<dbReference type="UniPathway" id="UPA00038">
    <property type="reaction ID" value="UER00491"/>
</dbReference>
<feature type="binding site" evidence="9">
    <location>
        <begin position="231"/>
        <end position="235"/>
    </location>
    <ligand>
        <name>substrate</name>
    </ligand>
</feature>
<dbReference type="SUPFAM" id="SSF48179">
    <property type="entry name" value="6-phosphogluconate dehydrogenase C-terminal domain-like"/>
    <property type="match status" value="1"/>
</dbReference>
<dbReference type="SUPFAM" id="SSF51735">
    <property type="entry name" value="NAD(P)-binding Rossmann-fold domains"/>
    <property type="match status" value="1"/>
</dbReference>
<dbReference type="PANTHER" id="PTHR43750:SF2">
    <property type="entry name" value="UDP-GLUCOSE 6-DEHYDROGENASE"/>
    <property type="match status" value="1"/>
</dbReference>
<feature type="binding site" evidence="9">
    <location>
        <position position="297"/>
    </location>
    <ligand>
        <name>substrate</name>
    </ligand>
</feature>
<comment type="caution">
    <text evidence="13">The sequence shown here is derived from an EMBL/GenBank/DDBJ whole genome shotgun (WGS) entry which is preliminary data.</text>
</comment>
<keyword evidence="7 10" id="KW-0520">NAD</keyword>
<dbReference type="GO" id="GO:0006065">
    <property type="term" value="P:UDP-glucuronate biosynthetic process"/>
    <property type="evidence" value="ECO:0007669"/>
    <property type="project" value="UniProtKB-UniPathway"/>
</dbReference>
<dbReference type="InterPro" id="IPR036220">
    <property type="entry name" value="UDP-Glc/GDP-Man_DH_C_sf"/>
</dbReference>
<dbReference type="PANTHER" id="PTHR43750">
    <property type="entry name" value="UDP-GLUCOSE 6-DEHYDROGENASE TUAD"/>
    <property type="match status" value="1"/>
</dbReference>
<dbReference type="InterPro" id="IPR013328">
    <property type="entry name" value="6PGD_dom2"/>
</dbReference>
<feature type="binding site" evidence="10">
    <location>
        <position position="81"/>
    </location>
    <ligand>
        <name>NAD(+)</name>
        <dbReference type="ChEBI" id="CHEBI:57540"/>
    </ligand>
</feature>
<dbReference type="SUPFAM" id="SSF52413">
    <property type="entry name" value="UDP-glucose/GDP-mannose dehydrogenase C-terminal domain"/>
    <property type="match status" value="1"/>
</dbReference>
<evidence type="ECO:0000256" key="5">
    <source>
        <dbReference type="ARBA" id="ARBA00022903"/>
    </source>
</evidence>
<reference evidence="13 14" key="1">
    <citation type="submission" date="2018-10" db="EMBL/GenBank/DDBJ databases">
        <title>Streptococcus hillyeri sp. nov., isolated from equine tracheal sample.</title>
        <authorList>
            <person name="Macfadyen A.C."/>
            <person name="Waller A."/>
            <person name="Paterson G.K."/>
        </authorList>
    </citation>
    <scope>NUCLEOTIDE SEQUENCE [LARGE SCALE GENOMIC DNA]</scope>
    <source>
        <strain evidence="13 14">28462</strain>
    </source>
</reference>
<dbReference type="NCBIfam" id="TIGR03026">
    <property type="entry name" value="NDP-sugDHase"/>
    <property type="match status" value="1"/>
</dbReference>
<feature type="binding site" evidence="10">
    <location>
        <position position="111"/>
    </location>
    <ligand>
        <name>NAD(+)</name>
        <dbReference type="ChEBI" id="CHEBI:57540"/>
    </ligand>
</feature>
<dbReference type="OrthoDB" id="9803238at2"/>
<accession>A0A3L9DS71</accession>
<dbReference type="InterPro" id="IPR008927">
    <property type="entry name" value="6-PGluconate_DH-like_C_sf"/>
</dbReference>
<dbReference type="InterPro" id="IPR017476">
    <property type="entry name" value="UDP-Glc/GDP-Man"/>
</dbReference>
<dbReference type="EC" id="1.1.1.22" evidence="3 7"/>
<dbReference type="AlphaFoldDB" id="A0A3L9DS71"/>
<feature type="domain" description="UDP-glucose/GDP-mannose dehydrogenase dimerisation" evidence="11">
    <location>
        <begin position="181"/>
        <end position="249"/>
    </location>
</feature>
<feature type="binding site" evidence="9">
    <location>
        <position position="186"/>
    </location>
    <ligand>
        <name>substrate</name>
    </ligand>
</feature>
<evidence type="ECO:0000256" key="8">
    <source>
        <dbReference type="PIRSR" id="PIRSR500134-1"/>
    </source>
</evidence>
<dbReference type="PIRSF" id="PIRSF000124">
    <property type="entry name" value="UDPglc_GDPman_dh"/>
    <property type="match status" value="1"/>
</dbReference>
<feature type="binding site" evidence="10">
    <location>
        <position position="305"/>
    </location>
    <ligand>
        <name>NAD(+)</name>
        <dbReference type="ChEBI" id="CHEBI:57540"/>
    </ligand>
</feature>
<protein>
    <recommendedName>
        <fullName evidence="4 7">UDP-glucose 6-dehydrogenase</fullName>
        <ecNumber evidence="3 7">1.1.1.22</ecNumber>
    </recommendedName>
</protein>
<dbReference type="Pfam" id="PF03721">
    <property type="entry name" value="UDPG_MGDP_dh_N"/>
    <property type="match status" value="1"/>
</dbReference>
<evidence type="ECO:0000259" key="11">
    <source>
        <dbReference type="Pfam" id="PF00984"/>
    </source>
</evidence>
<dbReference type="InterPro" id="IPR001732">
    <property type="entry name" value="UDP-Glc/GDP-Man_DH_N"/>
</dbReference>
<dbReference type="GO" id="GO:0003979">
    <property type="term" value="F:UDP-glucose 6-dehydrogenase activity"/>
    <property type="evidence" value="ECO:0007669"/>
    <property type="project" value="UniProtKB-EC"/>
</dbReference>
<evidence type="ECO:0000256" key="10">
    <source>
        <dbReference type="PIRSR" id="PIRSR500134-3"/>
    </source>
</evidence>
<comment type="pathway">
    <text evidence="1">Nucleotide-sugar biosynthesis; UDP-alpha-D-glucuronate biosynthesis; UDP-alpha-D-glucuronate from UDP-alpha-D-glucose: step 1/1.</text>
</comment>
<evidence type="ECO:0000256" key="9">
    <source>
        <dbReference type="PIRSR" id="PIRSR500134-2"/>
    </source>
</evidence>
<evidence type="ECO:0000256" key="2">
    <source>
        <dbReference type="ARBA" id="ARBA00006601"/>
    </source>
</evidence>
<comment type="similarity">
    <text evidence="2 7">Belongs to the UDP-glucose/GDP-mannose dehydrogenase family.</text>
</comment>
<dbReference type="Proteomes" id="UP000279194">
    <property type="component" value="Unassembled WGS sequence"/>
</dbReference>
<feature type="active site" description="Nucleophile" evidence="8">
    <location>
        <position position="242"/>
    </location>
</feature>
<name>A0A3L9DS71_9STRE</name>
<evidence type="ECO:0000259" key="12">
    <source>
        <dbReference type="Pfam" id="PF03721"/>
    </source>
</evidence>
<evidence type="ECO:0000256" key="7">
    <source>
        <dbReference type="PIRNR" id="PIRNR000124"/>
    </source>
</evidence>
<evidence type="ECO:0000256" key="4">
    <source>
        <dbReference type="ARBA" id="ARBA00015132"/>
    </source>
</evidence>